<sequence length="421" mass="44642">TTVSTESRTAGSRTRGRVPAVALPAADTVPSKSPGGFLLPATGTFVPTVYFDLSSGVVETVGNERCSQLCQPDRSEDAANLVARPASSTSSRGYLAADGSNGTCGLVHRAPSVSEHYGALLSREERAREQSEEHFRAALEDLRRAQHEMQQREWEFEQEKAQLMRVIDEKDDLIEMERARVEVCIAEEREAAREQHWRLKERVRQLTMFQKSLLKQVSTLVAEREELKRLVARGSAGVSRRFTPAGSCGSISTVDRVFLLAEGGASSSSLVVCGAAPGAAGAAATNSAPADNGLVASPQAGEGNLAQVFRVIDETPYRGSSAASSPVGNSPVYLGDAYSSGGCMAAASAHQSRQPQRRYSGPSVPAAGMCLSRSSPQLRRSGSSGAVTCRSSRGPVAPAPGRQRESRSLTPPPARLGDESA</sequence>
<name>A0A813IP61_POLGL</name>
<dbReference type="Proteomes" id="UP000626109">
    <property type="component" value="Unassembled WGS sequence"/>
</dbReference>
<evidence type="ECO:0000256" key="1">
    <source>
        <dbReference type="SAM" id="Coils"/>
    </source>
</evidence>
<dbReference type="AlphaFoldDB" id="A0A813IP61"/>
<reference evidence="3" key="1">
    <citation type="submission" date="2021-02" db="EMBL/GenBank/DDBJ databases">
        <authorList>
            <person name="Dougan E. K."/>
            <person name="Rhodes N."/>
            <person name="Thang M."/>
            <person name="Chan C."/>
        </authorList>
    </citation>
    <scope>NUCLEOTIDE SEQUENCE</scope>
</reference>
<evidence type="ECO:0000313" key="4">
    <source>
        <dbReference type="Proteomes" id="UP000626109"/>
    </source>
</evidence>
<organism evidence="3 4">
    <name type="scientific">Polarella glacialis</name>
    <name type="common">Dinoflagellate</name>
    <dbReference type="NCBI Taxonomy" id="89957"/>
    <lineage>
        <taxon>Eukaryota</taxon>
        <taxon>Sar</taxon>
        <taxon>Alveolata</taxon>
        <taxon>Dinophyceae</taxon>
        <taxon>Suessiales</taxon>
        <taxon>Suessiaceae</taxon>
        <taxon>Polarella</taxon>
    </lineage>
</organism>
<protein>
    <submittedName>
        <fullName evidence="3">Uncharacterized protein</fullName>
    </submittedName>
</protein>
<dbReference type="EMBL" id="CAJNNW010014979">
    <property type="protein sequence ID" value="CAE8657175.1"/>
    <property type="molecule type" value="Genomic_DNA"/>
</dbReference>
<accession>A0A813IP61</accession>
<feature type="compositionally biased region" description="Polar residues" evidence="2">
    <location>
        <begin position="372"/>
        <end position="391"/>
    </location>
</feature>
<evidence type="ECO:0000313" key="3">
    <source>
        <dbReference type="EMBL" id="CAE8657175.1"/>
    </source>
</evidence>
<proteinExistence type="predicted"/>
<gene>
    <name evidence="3" type="ORF">PGLA2088_LOCUS12660</name>
</gene>
<evidence type="ECO:0000256" key="2">
    <source>
        <dbReference type="SAM" id="MobiDB-lite"/>
    </source>
</evidence>
<comment type="caution">
    <text evidence="3">The sequence shown here is derived from an EMBL/GenBank/DDBJ whole genome shotgun (WGS) entry which is preliminary data.</text>
</comment>
<feature type="non-terminal residue" evidence="3">
    <location>
        <position position="421"/>
    </location>
</feature>
<feature type="non-terminal residue" evidence="3">
    <location>
        <position position="1"/>
    </location>
</feature>
<feature type="region of interest" description="Disordered" evidence="2">
    <location>
        <begin position="348"/>
        <end position="421"/>
    </location>
</feature>
<feature type="coiled-coil region" evidence="1">
    <location>
        <begin position="128"/>
        <end position="162"/>
    </location>
</feature>
<keyword evidence="1" id="KW-0175">Coiled coil</keyword>